<dbReference type="VEuPathDB" id="FungiDB:H257_15138"/>
<keyword evidence="1" id="KW-0812">Transmembrane</keyword>
<evidence type="ECO:0000256" key="1">
    <source>
        <dbReference type="SAM" id="Phobius"/>
    </source>
</evidence>
<evidence type="ECO:0008006" key="4">
    <source>
        <dbReference type="Google" id="ProtNLM"/>
    </source>
</evidence>
<keyword evidence="1" id="KW-1133">Transmembrane helix</keyword>
<reference evidence="2 3" key="1">
    <citation type="submission" date="2019-06" db="EMBL/GenBank/DDBJ databases">
        <title>Genomics analysis of Aphanomyces spp. identifies a new class of oomycete effector associated with host adaptation.</title>
        <authorList>
            <person name="Gaulin E."/>
        </authorList>
    </citation>
    <scope>NUCLEOTIDE SEQUENCE [LARGE SCALE GENOMIC DNA]</scope>
    <source>
        <strain evidence="2 3">E</strain>
    </source>
</reference>
<protein>
    <recommendedName>
        <fullName evidence="4">DDE-1 domain-containing protein</fullName>
    </recommendedName>
</protein>
<evidence type="ECO:0000313" key="3">
    <source>
        <dbReference type="Proteomes" id="UP000469452"/>
    </source>
</evidence>
<accession>A0A6A4Z598</accession>
<keyword evidence="1" id="KW-0472">Membrane</keyword>
<dbReference type="AlphaFoldDB" id="A0A6A4Z598"/>
<evidence type="ECO:0000313" key="2">
    <source>
        <dbReference type="EMBL" id="KAF0702221.1"/>
    </source>
</evidence>
<organism evidence="2 3">
    <name type="scientific">Aphanomyces astaci</name>
    <name type="common">Crayfish plague agent</name>
    <dbReference type="NCBI Taxonomy" id="112090"/>
    <lineage>
        <taxon>Eukaryota</taxon>
        <taxon>Sar</taxon>
        <taxon>Stramenopiles</taxon>
        <taxon>Oomycota</taxon>
        <taxon>Saprolegniomycetes</taxon>
        <taxon>Saprolegniales</taxon>
        <taxon>Verrucalvaceae</taxon>
        <taxon>Aphanomyces</taxon>
    </lineage>
</organism>
<dbReference type="EMBL" id="VJMI01021234">
    <property type="protein sequence ID" value="KAF0702221.1"/>
    <property type="molecule type" value="Genomic_DNA"/>
</dbReference>
<dbReference type="Proteomes" id="UP000469452">
    <property type="component" value="Unassembled WGS sequence"/>
</dbReference>
<gene>
    <name evidence="2" type="ORF">AaE_016054</name>
</gene>
<comment type="caution">
    <text evidence="2">The sequence shown here is derived from an EMBL/GenBank/DDBJ whole genome shotgun (WGS) entry which is preliminary data.</text>
</comment>
<name>A0A6A4Z598_APHAT</name>
<proteinExistence type="predicted"/>
<sequence>MEAVRARRSTGDVVEALYANLPKVLADNHFDPDCIWNLDESGTCAQTVAQQDECVGVQANGGNAQKADSRQNVYVLVCVNAGGGHVAPFFILPGSNVCKRMTQCGLPGSNFAATKSSFLLFIQFFEWFVKKIGPKRPVLVFMDTRLIGPPGRLSMLGPRASTFAVFAQFKRLLDVELANFQLVHSRFATTSDMVGLASNGLTRTYIVSGFEKAGISLLSRDIMMAKIVGDKAGLKATAVIQATVRPENRVVVHLRELGIDIDSAHVFCINDAMVQAFTNRASTPKGDMTGFMVACS</sequence>
<feature type="transmembrane region" description="Helical" evidence="1">
    <location>
        <begin position="73"/>
        <end position="91"/>
    </location>
</feature>